<evidence type="ECO:0000313" key="3">
    <source>
        <dbReference type="Proteomes" id="UP000006420"/>
    </source>
</evidence>
<reference evidence="2 3" key="1">
    <citation type="submission" date="2011-04" db="EMBL/GenBank/DDBJ databases">
        <title>The Genome Sequence of Dysgonomonas mossii DSM 22836.</title>
        <authorList>
            <consortium name="The Broad Institute Genome Sequencing Platform"/>
            <person name="Earl A."/>
            <person name="Ward D."/>
            <person name="Feldgarden M."/>
            <person name="Gevers D."/>
            <person name="Pudlo N."/>
            <person name="Martens E."/>
            <person name="Allen-Vercoe E."/>
            <person name="Young S.K."/>
            <person name="Zeng Q."/>
            <person name="Gargeya S."/>
            <person name="Fitzgerald M."/>
            <person name="Haas B."/>
            <person name="Abouelleil A."/>
            <person name="Alvarado L."/>
            <person name="Arachchi H.M."/>
            <person name="Berlin A."/>
            <person name="Brown A."/>
            <person name="Chapman S.B."/>
            <person name="Chen Z."/>
            <person name="Dunbar C."/>
            <person name="Freedman E."/>
            <person name="Gearin G."/>
            <person name="Gellesch M."/>
            <person name="Goldberg J."/>
            <person name="Griggs A."/>
            <person name="Gujja S."/>
            <person name="Heiman D."/>
            <person name="Howarth C."/>
            <person name="Larson L."/>
            <person name="Lui A."/>
            <person name="MacDonald P.J.P."/>
            <person name="Mehta T."/>
            <person name="Montmayeur A."/>
            <person name="Murphy C."/>
            <person name="Neiman D."/>
            <person name="Pearson M."/>
            <person name="Priest M."/>
            <person name="Roberts A."/>
            <person name="Saif S."/>
            <person name="Shea T."/>
            <person name="Shenoy N."/>
            <person name="Sisk P."/>
            <person name="Stolte C."/>
            <person name="Sykes S."/>
            <person name="Yandava C."/>
            <person name="Wortman J."/>
            <person name="Nusbaum C."/>
            <person name="Birren B."/>
        </authorList>
    </citation>
    <scope>NUCLEOTIDE SEQUENCE [LARGE SCALE GENOMIC DNA]</scope>
    <source>
        <strain evidence="2 3">DSM 22836</strain>
    </source>
</reference>
<dbReference type="AlphaFoldDB" id="F8X2V0"/>
<dbReference type="OrthoDB" id="997191at2"/>
<feature type="compositionally biased region" description="Basic and acidic residues" evidence="1">
    <location>
        <begin position="293"/>
        <end position="311"/>
    </location>
</feature>
<organism evidence="2 3">
    <name type="scientific">Dysgonomonas mossii DSM 22836</name>
    <dbReference type="NCBI Taxonomy" id="742767"/>
    <lineage>
        <taxon>Bacteria</taxon>
        <taxon>Pseudomonadati</taxon>
        <taxon>Bacteroidota</taxon>
        <taxon>Bacteroidia</taxon>
        <taxon>Bacteroidales</taxon>
        <taxon>Dysgonomonadaceae</taxon>
        <taxon>Dysgonomonas</taxon>
    </lineage>
</organism>
<dbReference type="eggNOG" id="ENOG50341Y7">
    <property type="taxonomic scope" value="Bacteria"/>
</dbReference>
<dbReference type="Proteomes" id="UP000006420">
    <property type="component" value="Unassembled WGS sequence"/>
</dbReference>
<comment type="caution">
    <text evidence="2">The sequence shown here is derived from an EMBL/GenBank/DDBJ whole genome shotgun (WGS) entry which is preliminary data.</text>
</comment>
<feature type="region of interest" description="Disordered" evidence="1">
    <location>
        <begin position="237"/>
        <end position="337"/>
    </location>
</feature>
<dbReference type="EMBL" id="ADLW01000013">
    <property type="protein sequence ID" value="EGK05640.1"/>
    <property type="molecule type" value="Genomic_DNA"/>
</dbReference>
<dbReference type="GeneID" id="78083066"/>
<protein>
    <submittedName>
        <fullName evidence="2">Uncharacterized protein</fullName>
    </submittedName>
</protein>
<dbReference type="HOGENOM" id="CLU_823187_0_0_10"/>
<accession>F8X2V0</accession>
<feature type="compositionally biased region" description="Low complexity" evidence="1">
    <location>
        <begin position="266"/>
        <end position="288"/>
    </location>
</feature>
<evidence type="ECO:0000256" key="1">
    <source>
        <dbReference type="SAM" id="MobiDB-lite"/>
    </source>
</evidence>
<keyword evidence="3" id="KW-1185">Reference proteome</keyword>
<feature type="compositionally biased region" description="Basic and acidic residues" evidence="1">
    <location>
        <begin position="248"/>
        <end position="257"/>
    </location>
</feature>
<proteinExistence type="predicted"/>
<dbReference type="RefSeq" id="WP_006843808.1">
    <property type="nucleotide sequence ID" value="NZ_AQWJ01000006.1"/>
</dbReference>
<evidence type="ECO:0000313" key="2">
    <source>
        <dbReference type="EMBL" id="EGK05640.1"/>
    </source>
</evidence>
<sequence length="337" mass="37941">MNISKYIILVLIASLLPFLAYAQKKGNKYIVTTKDTTLIVSNRGEKDPQNKFLFNKMGADADSVSAILKSDYNSLEGALMDIDRLIGQIEKDQILLKTGNTSLAYRLSKANIDSRDKEKRARIIADSIQQEMLKKSADELAQEYVKYGNKPLYFINGTRVQSEVVDRLSPNDVVKRDFIIQNTASGNPNGEVWITVTERAINKLNLWAAEKSSDNYVYPSPIMPTPTVNTKIIDKKEEKAPKRSVRRIKADRADQYNDNRQTVTSPVYQPEPTTTEQQTNNPVQQPTQGAADKNIKTKKDNTSVLSGDRRTIVRARTVNNEEVKVNEPEGNTENQSN</sequence>
<name>F8X2V0_9BACT</name>
<gene>
    <name evidence="2" type="ORF">HMPREF9456_02442</name>
</gene>